<accession>A0A0E9RH25</accession>
<proteinExistence type="predicted"/>
<sequence>MDFYTHTEIHILSVRKKTSLRPIVLSAGI</sequence>
<evidence type="ECO:0000313" key="1">
    <source>
        <dbReference type="EMBL" id="JAH27663.1"/>
    </source>
</evidence>
<dbReference type="EMBL" id="GBXM01080914">
    <property type="protein sequence ID" value="JAH27663.1"/>
    <property type="molecule type" value="Transcribed_RNA"/>
</dbReference>
<protein>
    <submittedName>
        <fullName evidence="1">Uncharacterized protein</fullName>
    </submittedName>
</protein>
<reference evidence="1" key="2">
    <citation type="journal article" date="2015" name="Fish Shellfish Immunol.">
        <title>Early steps in the European eel (Anguilla anguilla)-Vibrio vulnificus interaction in the gills: Role of the RtxA13 toxin.</title>
        <authorList>
            <person name="Callol A."/>
            <person name="Pajuelo D."/>
            <person name="Ebbesson L."/>
            <person name="Teles M."/>
            <person name="MacKenzie S."/>
            <person name="Amaro C."/>
        </authorList>
    </citation>
    <scope>NUCLEOTIDE SEQUENCE</scope>
</reference>
<name>A0A0E9RH25_ANGAN</name>
<reference evidence="1" key="1">
    <citation type="submission" date="2014-11" db="EMBL/GenBank/DDBJ databases">
        <authorList>
            <person name="Amaro Gonzalez C."/>
        </authorList>
    </citation>
    <scope>NUCLEOTIDE SEQUENCE</scope>
</reference>
<organism evidence="1">
    <name type="scientific">Anguilla anguilla</name>
    <name type="common">European freshwater eel</name>
    <name type="synonym">Muraena anguilla</name>
    <dbReference type="NCBI Taxonomy" id="7936"/>
    <lineage>
        <taxon>Eukaryota</taxon>
        <taxon>Metazoa</taxon>
        <taxon>Chordata</taxon>
        <taxon>Craniata</taxon>
        <taxon>Vertebrata</taxon>
        <taxon>Euteleostomi</taxon>
        <taxon>Actinopterygii</taxon>
        <taxon>Neopterygii</taxon>
        <taxon>Teleostei</taxon>
        <taxon>Anguilliformes</taxon>
        <taxon>Anguillidae</taxon>
        <taxon>Anguilla</taxon>
    </lineage>
</organism>
<dbReference type="AlphaFoldDB" id="A0A0E9RH25"/>